<dbReference type="Proteomes" id="UP000008794">
    <property type="component" value="Chromosome"/>
</dbReference>
<gene>
    <name evidence="1" type="ORF">AL1_07690</name>
</gene>
<evidence type="ECO:0000313" key="1">
    <source>
        <dbReference type="EMBL" id="CBK63339.1"/>
    </source>
</evidence>
<organism evidence="1 2">
    <name type="scientific">Alistipes shahii WAL 8301</name>
    <dbReference type="NCBI Taxonomy" id="717959"/>
    <lineage>
        <taxon>Bacteria</taxon>
        <taxon>Pseudomonadati</taxon>
        <taxon>Bacteroidota</taxon>
        <taxon>Bacteroidia</taxon>
        <taxon>Bacteroidales</taxon>
        <taxon>Rikenellaceae</taxon>
        <taxon>Alistipes</taxon>
    </lineage>
</organism>
<dbReference type="AlphaFoldDB" id="D4IK77"/>
<dbReference type="PATRIC" id="fig|717959.3.peg.2329"/>
<reference evidence="1 2" key="2">
    <citation type="submission" date="2010-03" db="EMBL/GenBank/DDBJ databases">
        <authorList>
            <person name="Pajon A."/>
        </authorList>
    </citation>
    <scope>NUCLEOTIDE SEQUENCE [LARGE SCALE GENOMIC DNA]</scope>
    <source>
        <strain evidence="1 2">WAL 8301</strain>
    </source>
</reference>
<reference evidence="1 2" key="1">
    <citation type="submission" date="2010-03" db="EMBL/GenBank/DDBJ databases">
        <title>The genome sequence of Alistipes shahii WAL 8301.</title>
        <authorList>
            <consortium name="metaHIT consortium -- http://www.metahit.eu/"/>
            <person name="Pajon A."/>
            <person name="Turner K."/>
            <person name="Parkhill J."/>
        </authorList>
    </citation>
    <scope>NUCLEOTIDE SEQUENCE [LARGE SCALE GENOMIC DNA]</scope>
    <source>
        <strain evidence="1 2">WAL 8301</strain>
    </source>
</reference>
<dbReference type="EMBL" id="FP929032">
    <property type="protein sequence ID" value="CBK63339.1"/>
    <property type="molecule type" value="Genomic_DNA"/>
</dbReference>
<dbReference type="HOGENOM" id="CLU_277522_0_0_10"/>
<protein>
    <submittedName>
        <fullName evidence="1">Uncharacterized protein</fullName>
    </submittedName>
</protein>
<name>D4IK77_9BACT</name>
<evidence type="ECO:0000313" key="2">
    <source>
        <dbReference type="Proteomes" id="UP000008794"/>
    </source>
</evidence>
<sequence length="1142" mass="131510">MTIGGLKSIVYLGLMKQQETMESRMLLCALLAEGLGWELDFQEKDNVWQVMFGTLNPFRKKLLKLSREACCANISSMIGPVEPDRLVAMLDSPMLSHVDGEHVEFNRSKYGHLSAPASREYGVTQECDLKKTSIRRKEVSPVEATDVCSENLSAFAEKWGDDLKNFGKRYIWQWKIPSSVYEILKKNLTWIVSGIFGTQGNIKATIKRLGNDQAIRLFSRLVAVYCAEWFKREFNGYDLENNALEDIGLIGPGIAQEIFCRAYGEENVCHAGNHRKWLWSMYVQGGLPVNYIVQKNRNNNMVDTLAAYFAPGKQTSEELSGEDDVFRNQVMAQSDSIRSYVDCLSALRQDGDVGWPIAEADLSQEPFVSFRKFVLEGRRKADQRRRPGKFYLEWLAWKSDDDDQLAMALLLCLHSNPRTTRPNKDIPIETARMWGIPDDENLFEIVIKQGRMPLLTIPFYRAVGRDYFYNAGGFFKFILASDYGRYPAASHYGVLSGERRISWLHPLTIGWRTSEREGDTLQTLDLPPCIPFTLEQQNRWSSRKQVGEKALFVLDRMKFKVEAGMPETAVCGESLWIPVYSRIEYSYGGKKLAILPYVAGTLYVEPQEQLFSNAVRYRNGKVEYRDKDDVVHPAFLIKPSTTFTGYIEDGTEAIRVRKNLKWNSAGQLGFCEVVVSDEATGKKVSVSCFIIPNDATLERDLQLYRICSSGLNAEILPVNSNEQSDTVPYAIRSGNDSLMLEVYRPIRDKGSIFIRNTDELIPITIRNIPLKFYSYFQLRSIDETQCTRVELIQKLGIKSVRDAVYRDLYGLNTHNTVSFLGFNFMPYSSNVIENNRQGYFINLDGDRLKSCRFLFYEFANGKIVGVQFVEQDGKTELHFDSPNEGMLFQTLAELDALPLYYFRPRYVPSSSQSNEAALDSKKRRFRRYKRICRYAHQPDWDGGVRDFRLAIVHSLYFNVFDRLCALTWTSKDDFRADCYKCRLCDVRKQGLHSVSFRFAQFFVSLCVQSEQVDYQALYQLSSEMVFDWWAVSRSTWLEVIRLSTRDEEQRARFRSAVQELLESKPDDGTMEPDKKRIVTEFWRLPMQFRRSKLSVNRVAQCLRGDAKDANMDMGHEQRSGRMSDFDRIDYAALYQLLCEIKG</sequence>
<dbReference type="KEGG" id="ash:AL1_07690"/>
<dbReference type="BioCyc" id="ASHA717959:AL1_RS03615-MONOMER"/>
<accession>D4IK77</accession>
<keyword evidence="2" id="KW-1185">Reference proteome</keyword>
<proteinExistence type="predicted"/>